<evidence type="ECO:0000313" key="1">
    <source>
        <dbReference type="EMBL" id="GJJ13533.1"/>
    </source>
</evidence>
<keyword evidence="2" id="KW-1185">Reference proteome</keyword>
<sequence length="374" mass="41974">MVKFSNEVWGLGLNNQLNNRLILSHLAYLANRAYVFQDVMFGDTYRGNPWYPLNTFISGPTAGGPFPRGIMAPRAVSVESWEEKCPYYERTFLNVTAVNRELGIVNGVTNGVSILERWAGELLTISDSCVEITWDSKHMMITWYSPFGSPVESLSLWSILSTSPVVTAFQWSSMVLNAVEQNIPLITGQPLNYNMDNVLALHLRRGDFESHCTHMAKYTSGYNSWNLLPELPDKYIPPDPQLAKIEDSIETFMRHCWPSTNDVIRRINQVKNEHDAIGGLTLLDTIYILTNGDKPWITELKHSILNSSPVWKRVTSSHDLSIKDGPEKVAAQAIDMAIASETGSLIGNGFSTLTANVVMFRLLGGKNPQTCRMW</sequence>
<dbReference type="Proteomes" id="UP001050691">
    <property type="component" value="Unassembled WGS sequence"/>
</dbReference>
<name>A0AAV5AJ43_9AGAM</name>
<dbReference type="Gene3D" id="3.40.50.11350">
    <property type="match status" value="1"/>
</dbReference>
<accession>A0AAV5AJ43</accession>
<evidence type="ECO:0000313" key="2">
    <source>
        <dbReference type="Proteomes" id="UP001050691"/>
    </source>
</evidence>
<comment type="caution">
    <text evidence="1">The sequence shown here is derived from an EMBL/GenBank/DDBJ whole genome shotgun (WGS) entry which is preliminary data.</text>
</comment>
<protein>
    <submittedName>
        <fullName evidence="1">Uncharacterized protein</fullName>
    </submittedName>
</protein>
<dbReference type="AlphaFoldDB" id="A0AAV5AJ43"/>
<reference evidence="1" key="1">
    <citation type="submission" date="2021-10" db="EMBL/GenBank/DDBJ databases">
        <title>De novo Genome Assembly of Clathrus columnatus (Basidiomycota, Fungi) Using Illumina and Nanopore Sequence Data.</title>
        <authorList>
            <person name="Ogiso-Tanaka E."/>
            <person name="Itagaki H."/>
            <person name="Hosoya T."/>
            <person name="Hosaka K."/>
        </authorList>
    </citation>
    <scope>NUCLEOTIDE SEQUENCE</scope>
    <source>
        <strain evidence="1">MO-923</strain>
    </source>
</reference>
<dbReference type="EMBL" id="BPWL01000008">
    <property type="protein sequence ID" value="GJJ13533.1"/>
    <property type="molecule type" value="Genomic_DNA"/>
</dbReference>
<dbReference type="CDD" id="cd11296">
    <property type="entry name" value="O-FucT_like"/>
    <property type="match status" value="1"/>
</dbReference>
<proteinExistence type="predicted"/>
<organism evidence="1 2">
    <name type="scientific">Clathrus columnatus</name>
    <dbReference type="NCBI Taxonomy" id="1419009"/>
    <lineage>
        <taxon>Eukaryota</taxon>
        <taxon>Fungi</taxon>
        <taxon>Dikarya</taxon>
        <taxon>Basidiomycota</taxon>
        <taxon>Agaricomycotina</taxon>
        <taxon>Agaricomycetes</taxon>
        <taxon>Phallomycetidae</taxon>
        <taxon>Phallales</taxon>
        <taxon>Clathraceae</taxon>
        <taxon>Clathrus</taxon>
    </lineage>
</organism>
<gene>
    <name evidence="1" type="ORF">Clacol_007787</name>
</gene>